<organism evidence="2 3">
    <name type="scientific">Phellinidium pouzarii</name>
    <dbReference type="NCBI Taxonomy" id="167371"/>
    <lineage>
        <taxon>Eukaryota</taxon>
        <taxon>Fungi</taxon>
        <taxon>Dikarya</taxon>
        <taxon>Basidiomycota</taxon>
        <taxon>Agaricomycotina</taxon>
        <taxon>Agaricomycetes</taxon>
        <taxon>Hymenochaetales</taxon>
        <taxon>Hymenochaetaceae</taxon>
        <taxon>Phellinidium</taxon>
    </lineage>
</organism>
<dbReference type="OrthoDB" id="276546at2759"/>
<keyword evidence="3" id="KW-1185">Reference proteome</keyword>
<dbReference type="PANTHER" id="PTHR22893:SF91">
    <property type="entry name" value="NADPH DEHYDROGENASE 2-RELATED"/>
    <property type="match status" value="1"/>
</dbReference>
<dbReference type="InterPro" id="IPR013785">
    <property type="entry name" value="Aldolase_TIM"/>
</dbReference>
<feature type="domain" description="NADH:flavin oxidoreductase/NADH oxidase N-terminal" evidence="1">
    <location>
        <begin position="7"/>
        <end position="352"/>
    </location>
</feature>
<evidence type="ECO:0000313" key="2">
    <source>
        <dbReference type="EMBL" id="THH05193.1"/>
    </source>
</evidence>
<dbReference type="GO" id="GO:0016491">
    <property type="term" value="F:oxidoreductase activity"/>
    <property type="evidence" value="ECO:0007669"/>
    <property type="project" value="InterPro"/>
</dbReference>
<dbReference type="GO" id="GO:0010181">
    <property type="term" value="F:FMN binding"/>
    <property type="evidence" value="ECO:0007669"/>
    <property type="project" value="InterPro"/>
</dbReference>
<sequence length="386" mass="42686">MPAFSNLLSPTKLGSVALRNRVVMASLTRDRSIPTNVPNRLNLEYYEQRAKGGAGLIMTEGTLISQQGTEWQNAPGIWSSEHVAGWKKITDAVHVHGAKIFCQLWHVGRVAHPKASEQIKSGLPVYAPSAISARGGTFRFLPGKPGYVTPTEVPDPNILIEQYRQAAINAKQAGFDGVELHSANGYLVNQFLDKNSNRRTDKWGGSYINRCRFGLEALKAIIEVWSADKVGIKINPTGGYNDVGMSLDDTLETFSHYIKEVDDMGLAYISLVRYTPKMDAEYDGKKRGTKHDVLESYSPLIKRAAIILNADLTPDEAEKLISEGKICAAMFGMPWIGNPDLVERLRRGKPLNQDLDFHTLYGGGLPKNEEVMKKGYTDYPFATEGV</sequence>
<gene>
    <name evidence="2" type="ORF">EW145_g4978</name>
</gene>
<comment type="caution">
    <text evidence="2">The sequence shown here is derived from an EMBL/GenBank/DDBJ whole genome shotgun (WGS) entry which is preliminary data.</text>
</comment>
<dbReference type="EMBL" id="SGPK01000280">
    <property type="protein sequence ID" value="THH05193.1"/>
    <property type="molecule type" value="Genomic_DNA"/>
</dbReference>
<dbReference type="SUPFAM" id="SSF51395">
    <property type="entry name" value="FMN-linked oxidoreductases"/>
    <property type="match status" value="1"/>
</dbReference>
<dbReference type="CDD" id="cd02933">
    <property type="entry name" value="OYE_like_FMN"/>
    <property type="match status" value="1"/>
</dbReference>
<name>A0A4V3XCB8_9AGAM</name>
<dbReference type="AlphaFoldDB" id="A0A4V3XCB8"/>
<dbReference type="InterPro" id="IPR045247">
    <property type="entry name" value="Oye-like"/>
</dbReference>
<dbReference type="Gene3D" id="3.20.20.70">
    <property type="entry name" value="Aldolase class I"/>
    <property type="match status" value="1"/>
</dbReference>
<dbReference type="Proteomes" id="UP000308199">
    <property type="component" value="Unassembled WGS sequence"/>
</dbReference>
<dbReference type="PANTHER" id="PTHR22893">
    <property type="entry name" value="NADH OXIDOREDUCTASE-RELATED"/>
    <property type="match status" value="1"/>
</dbReference>
<protein>
    <recommendedName>
        <fullName evidence="1">NADH:flavin oxidoreductase/NADH oxidase N-terminal domain-containing protein</fullName>
    </recommendedName>
</protein>
<evidence type="ECO:0000313" key="3">
    <source>
        <dbReference type="Proteomes" id="UP000308199"/>
    </source>
</evidence>
<reference evidence="2 3" key="1">
    <citation type="submission" date="2019-02" db="EMBL/GenBank/DDBJ databases">
        <title>Genome sequencing of the rare red list fungi Phellinidium pouzarii.</title>
        <authorList>
            <person name="Buettner E."/>
            <person name="Kellner H."/>
        </authorList>
    </citation>
    <scope>NUCLEOTIDE SEQUENCE [LARGE SCALE GENOMIC DNA]</scope>
    <source>
        <strain evidence="2 3">DSM 108285</strain>
    </source>
</reference>
<proteinExistence type="predicted"/>
<dbReference type="Pfam" id="PF00724">
    <property type="entry name" value="Oxidored_FMN"/>
    <property type="match status" value="1"/>
</dbReference>
<accession>A0A4V3XCB8</accession>
<evidence type="ECO:0000259" key="1">
    <source>
        <dbReference type="Pfam" id="PF00724"/>
    </source>
</evidence>
<dbReference type="InterPro" id="IPR001155">
    <property type="entry name" value="OxRdtase_FMN_N"/>
</dbReference>